<evidence type="ECO:0000313" key="5">
    <source>
        <dbReference type="Proteomes" id="UP001157034"/>
    </source>
</evidence>
<evidence type="ECO:0008006" key="6">
    <source>
        <dbReference type="Google" id="ProtNLM"/>
    </source>
</evidence>
<dbReference type="InterPro" id="IPR050259">
    <property type="entry name" value="SDR"/>
</dbReference>
<dbReference type="PANTHER" id="PTHR42879:SF2">
    <property type="entry name" value="3-OXOACYL-[ACYL-CARRIER-PROTEIN] REDUCTASE FABG"/>
    <property type="match status" value="1"/>
</dbReference>
<evidence type="ECO:0000313" key="4">
    <source>
        <dbReference type="EMBL" id="GMA94512.1"/>
    </source>
</evidence>
<dbReference type="InterPro" id="IPR002347">
    <property type="entry name" value="SDR_fam"/>
</dbReference>
<proteinExistence type="inferred from homology"/>
<comment type="similarity">
    <text evidence="1 2">Belongs to the short-chain dehydrogenases/reductases (SDR) family.</text>
</comment>
<comment type="caution">
    <text evidence="4">The sequence shown here is derived from an EMBL/GenBank/DDBJ whole genome shotgun (WGS) entry which is preliminary data.</text>
</comment>
<evidence type="ECO:0000256" key="2">
    <source>
        <dbReference type="RuleBase" id="RU000363"/>
    </source>
</evidence>
<feature type="compositionally biased region" description="Basic residues" evidence="3">
    <location>
        <begin position="205"/>
        <end position="227"/>
    </location>
</feature>
<organism evidence="4 5">
    <name type="scientific">Pseudolysinimonas kribbensis</name>
    <dbReference type="NCBI Taxonomy" id="433641"/>
    <lineage>
        <taxon>Bacteria</taxon>
        <taxon>Bacillati</taxon>
        <taxon>Actinomycetota</taxon>
        <taxon>Actinomycetes</taxon>
        <taxon>Micrococcales</taxon>
        <taxon>Microbacteriaceae</taxon>
        <taxon>Pseudolysinimonas</taxon>
    </lineage>
</organism>
<name>A0ABQ6K1N7_9MICO</name>
<protein>
    <recommendedName>
        <fullName evidence="6">SDR family oxidoreductase</fullName>
    </recommendedName>
</protein>
<sequence length="269" mass="28690">MADFAPHHAIVTASDSGIGRASAIALADAGLDVGITWHSDRDGAEGTAEAVRARGVRAVVTRLDVADAPACGDVIDGLIDELGGVDVFVNNAGTGGGTPFFDLTWDEWRTTIATDLDGAFVVLQRAARRMVDAGNGGRLIAITSVHEHQPRVGSAAYDAAKHGLGGLMKTLALELGREDHRERGRPRRDRHRDEPVRRAGSVPHRTPRRAARATGARRRDRGRRRLPRLAGGVVRDRGILGGRRRDAADGPAGRLAPHRARLARALIIG</sequence>
<dbReference type="Gene3D" id="3.40.50.720">
    <property type="entry name" value="NAD(P)-binding Rossmann-like Domain"/>
    <property type="match status" value="1"/>
</dbReference>
<evidence type="ECO:0000256" key="3">
    <source>
        <dbReference type="SAM" id="MobiDB-lite"/>
    </source>
</evidence>
<keyword evidence="5" id="KW-1185">Reference proteome</keyword>
<gene>
    <name evidence="4" type="ORF">GCM10025881_13360</name>
</gene>
<dbReference type="SUPFAM" id="SSF51735">
    <property type="entry name" value="NAD(P)-binding Rossmann-fold domains"/>
    <property type="match status" value="1"/>
</dbReference>
<accession>A0ABQ6K1N7</accession>
<dbReference type="Pfam" id="PF00106">
    <property type="entry name" value="adh_short"/>
    <property type="match status" value="1"/>
</dbReference>
<dbReference type="Proteomes" id="UP001157034">
    <property type="component" value="Unassembled WGS sequence"/>
</dbReference>
<dbReference type="PRINTS" id="PR00080">
    <property type="entry name" value="SDRFAMILY"/>
</dbReference>
<evidence type="ECO:0000256" key="1">
    <source>
        <dbReference type="ARBA" id="ARBA00006484"/>
    </source>
</evidence>
<dbReference type="InterPro" id="IPR036291">
    <property type="entry name" value="NAD(P)-bd_dom_sf"/>
</dbReference>
<feature type="region of interest" description="Disordered" evidence="3">
    <location>
        <begin position="175"/>
        <end position="230"/>
    </location>
</feature>
<dbReference type="EMBL" id="BSVB01000001">
    <property type="protein sequence ID" value="GMA94512.1"/>
    <property type="molecule type" value="Genomic_DNA"/>
</dbReference>
<reference evidence="5" key="1">
    <citation type="journal article" date="2019" name="Int. J. Syst. Evol. Microbiol.">
        <title>The Global Catalogue of Microorganisms (GCM) 10K type strain sequencing project: providing services to taxonomists for standard genome sequencing and annotation.</title>
        <authorList>
            <consortium name="The Broad Institute Genomics Platform"/>
            <consortium name="The Broad Institute Genome Sequencing Center for Infectious Disease"/>
            <person name="Wu L."/>
            <person name="Ma J."/>
        </authorList>
    </citation>
    <scope>NUCLEOTIDE SEQUENCE [LARGE SCALE GENOMIC DNA]</scope>
    <source>
        <strain evidence="5">NBRC 108894</strain>
    </source>
</reference>
<dbReference type="PRINTS" id="PR00081">
    <property type="entry name" value="GDHRDH"/>
</dbReference>
<dbReference type="PANTHER" id="PTHR42879">
    <property type="entry name" value="3-OXOACYL-(ACYL-CARRIER-PROTEIN) REDUCTASE"/>
    <property type="match status" value="1"/>
</dbReference>